<evidence type="ECO:0000256" key="1">
    <source>
        <dbReference type="SAM" id="Phobius"/>
    </source>
</evidence>
<dbReference type="Proteomes" id="UP000215914">
    <property type="component" value="Chromosome 3"/>
</dbReference>
<dbReference type="EMBL" id="MNCJ02000318">
    <property type="protein sequence ID" value="KAF5813752.1"/>
    <property type="molecule type" value="Genomic_DNA"/>
</dbReference>
<dbReference type="Gramene" id="mRNA:HanXRQr2_Chr03g0102371">
    <property type="protein sequence ID" value="mRNA:HanXRQr2_Chr03g0102371"/>
    <property type="gene ID" value="HanXRQr2_Chr03g0102371"/>
</dbReference>
<dbReference type="AlphaFoldDB" id="A0A251V510"/>
<proteinExistence type="predicted"/>
<accession>A0A251V510</accession>
<reference evidence="5" key="2">
    <citation type="submission" date="2017-02" db="EMBL/GenBank/DDBJ databases">
        <title>Sunflower complete genome.</title>
        <authorList>
            <person name="Langlade N."/>
            <person name="Munos S."/>
        </authorList>
    </citation>
    <scope>NUCLEOTIDE SEQUENCE [LARGE SCALE GENOMIC DNA]</scope>
    <source>
        <tissue evidence="5">Leaves</tissue>
    </source>
</reference>
<evidence type="ECO:0000313" key="4">
    <source>
        <dbReference type="EMBL" id="OTF99389.1"/>
    </source>
</evidence>
<sequence>MKSTTNPTEMGGNIAVTVTGSPTLSIWVLISVCSRLSEVMRTRSLRKLQVSIFWVKKLEGLFLVTRELG</sequence>
<dbReference type="Gramene" id="mRNA:HanXRQr2_Chr03g0102391">
    <property type="protein sequence ID" value="mRNA:HanXRQr2_Chr03g0102391"/>
    <property type="gene ID" value="HanXRQr2_Chr03g0102391"/>
</dbReference>
<dbReference type="EMBL" id="CM007892">
    <property type="protein sequence ID" value="OTG30710.1"/>
    <property type="molecule type" value="Genomic_DNA"/>
</dbReference>
<evidence type="ECO:0000313" key="6">
    <source>
        <dbReference type="EMBL" id="OTG30710.1"/>
    </source>
</evidence>
<name>A0A251V510_HELAN</name>
<evidence type="ECO:0000313" key="3">
    <source>
        <dbReference type="EMBL" id="KAF5813752.1"/>
    </source>
</evidence>
<feature type="transmembrane region" description="Helical" evidence="1">
    <location>
        <begin position="12"/>
        <end position="37"/>
    </location>
</feature>
<dbReference type="EMBL" id="CM007903">
    <property type="protein sequence ID" value="OTF99389.1"/>
    <property type="molecule type" value="Genomic_DNA"/>
</dbReference>
<gene>
    <name evidence="5" type="ORF">HannXRQ_Chr03g0067481</name>
    <name evidence="6" type="ORF">HannXRQ_Chr03g0067501</name>
    <name evidence="4" type="ORF">HannXRQ_Chr14g0456071</name>
    <name evidence="2" type="ORF">HanXRQr2_Chr03g0102371</name>
    <name evidence="3" type="ORF">HanXRQr2_Chr03g0102391</name>
</gene>
<dbReference type="EMBL" id="MNCJ02000318">
    <property type="protein sequence ID" value="KAF5813750.1"/>
    <property type="molecule type" value="Genomic_DNA"/>
</dbReference>
<keyword evidence="7" id="KW-1185">Reference proteome</keyword>
<keyword evidence="1" id="KW-0812">Transmembrane</keyword>
<dbReference type="Proteomes" id="UP000215914">
    <property type="component" value="Chromosome 14"/>
</dbReference>
<evidence type="ECO:0000313" key="5">
    <source>
        <dbReference type="EMBL" id="OTG30708.1"/>
    </source>
</evidence>
<keyword evidence="1" id="KW-0472">Membrane</keyword>
<evidence type="ECO:0000313" key="7">
    <source>
        <dbReference type="Proteomes" id="UP000215914"/>
    </source>
</evidence>
<protein>
    <submittedName>
        <fullName evidence="5">Uncharacterized protein</fullName>
    </submittedName>
</protein>
<reference evidence="2 7" key="1">
    <citation type="journal article" date="2017" name="Nature">
        <title>The sunflower genome provides insights into oil metabolism, flowering and Asterid evolution.</title>
        <authorList>
            <person name="Badouin H."/>
            <person name="Gouzy J."/>
            <person name="Grassa C.J."/>
            <person name="Murat F."/>
            <person name="Staton S.E."/>
            <person name="Cottret L."/>
            <person name="Lelandais-Briere C."/>
            <person name="Owens G.L."/>
            <person name="Carrere S."/>
            <person name="Mayjonade B."/>
            <person name="Legrand L."/>
            <person name="Gill N."/>
            <person name="Kane N.C."/>
            <person name="Bowers J.E."/>
            <person name="Hubner S."/>
            <person name="Bellec A."/>
            <person name="Berard A."/>
            <person name="Berges H."/>
            <person name="Blanchet N."/>
            <person name="Boniface M.C."/>
            <person name="Brunel D."/>
            <person name="Catrice O."/>
            <person name="Chaidir N."/>
            <person name="Claudel C."/>
            <person name="Donnadieu C."/>
            <person name="Faraut T."/>
            <person name="Fievet G."/>
            <person name="Helmstetter N."/>
            <person name="King M."/>
            <person name="Knapp S.J."/>
            <person name="Lai Z."/>
            <person name="Le Paslier M.C."/>
            <person name="Lippi Y."/>
            <person name="Lorenzon L."/>
            <person name="Mandel J.R."/>
            <person name="Marage G."/>
            <person name="Marchand G."/>
            <person name="Marquand E."/>
            <person name="Bret-Mestries E."/>
            <person name="Morien E."/>
            <person name="Nambeesan S."/>
            <person name="Nguyen T."/>
            <person name="Pegot-Espagnet P."/>
            <person name="Pouilly N."/>
            <person name="Raftis F."/>
            <person name="Sallet E."/>
            <person name="Schiex T."/>
            <person name="Thomas J."/>
            <person name="Vandecasteele C."/>
            <person name="Vares D."/>
            <person name="Vear F."/>
            <person name="Vautrin S."/>
            <person name="Crespi M."/>
            <person name="Mangin B."/>
            <person name="Burke J.M."/>
            <person name="Salse J."/>
            <person name="Munos S."/>
            <person name="Vincourt P."/>
            <person name="Rieseberg L.H."/>
            <person name="Langlade N.B."/>
        </authorList>
    </citation>
    <scope>NUCLEOTIDE SEQUENCE [LARGE SCALE GENOMIC DNA]</scope>
    <source>
        <strain evidence="7">cv. SF193</strain>
        <tissue evidence="2">Leaves</tissue>
    </source>
</reference>
<evidence type="ECO:0000313" key="2">
    <source>
        <dbReference type="EMBL" id="KAF5813750.1"/>
    </source>
</evidence>
<keyword evidence="1" id="KW-1133">Transmembrane helix</keyword>
<reference evidence="2" key="3">
    <citation type="submission" date="2020-06" db="EMBL/GenBank/DDBJ databases">
        <title>Helianthus annuus Genome sequencing and assembly Release 2.</title>
        <authorList>
            <person name="Gouzy J."/>
            <person name="Langlade N."/>
            <person name="Munos S."/>
        </authorList>
    </citation>
    <scope>NUCLEOTIDE SEQUENCE</scope>
    <source>
        <tissue evidence="2">Leaves</tissue>
    </source>
</reference>
<dbReference type="EMBL" id="CM007892">
    <property type="protein sequence ID" value="OTG30708.1"/>
    <property type="molecule type" value="Genomic_DNA"/>
</dbReference>
<organism evidence="5 7">
    <name type="scientific">Helianthus annuus</name>
    <name type="common">Common sunflower</name>
    <dbReference type="NCBI Taxonomy" id="4232"/>
    <lineage>
        <taxon>Eukaryota</taxon>
        <taxon>Viridiplantae</taxon>
        <taxon>Streptophyta</taxon>
        <taxon>Embryophyta</taxon>
        <taxon>Tracheophyta</taxon>
        <taxon>Spermatophyta</taxon>
        <taxon>Magnoliopsida</taxon>
        <taxon>eudicotyledons</taxon>
        <taxon>Gunneridae</taxon>
        <taxon>Pentapetalae</taxon>
        <taxon>asterids</taxon>
        <taxon>campanulids</taxon>
        <taxon>Asterales</taxon>
        <taxon>Asteraceae</taxon>
        <taxon>Asteroideae</taxon>
        <taxon>Heliantheae alliance</taxon>
        <taxon>Heliantheae</taxon>
        <taxon>Helianthus</taxon>
    </lineage>
</organism>